<gene>
    <name evidence="2" type="ORF">HNP98_000410</name>
</gene>
<organism evidence="2 3">
    <name type="scientific">Hymenobacter caeli</name>
    <dbReference type="NCBI Taxonomy" id="2735894"/>
    <lineage>
        <taxon>Bacteria</taxon>
        <taxon>Pseudomonadati</taxon>
        <taxon>Bacteroidota</taxon>
        <taxon>Cytophagia</taxon>
        <taxon>Cytophagales</taxon>
        <taxon>Hymenobacteraceae</taxon>
        <taxon>Hymenobacter</taxon>
    </lineage>
</organism>
<comment type="caution">
    <text evidence="2">The sequence shown here is derived from an EMBL/GenBank/DDBJ whole genome shotgun (WGS) entry which is preliminary data.</text>
</comment>
<feature type="transmembrane region" description="Helical" evidence="1">
    <location>
        <begin position="6"/>
        <end position="25"/>
    </location>
</feature>
<evidence type="ECO:0000313" key="2">
    <source>
        <dbReference type="EMBL" id="NRT17603.1"/>
    </source>
</evidence>
<keyword evidence="1" id="KW-0472">Membrane</keyword>
<protein>
    <recommendedName>
        <fullName evidence="4">Superinfection immunity protein</fullName>
    </recommendedName>
</protein>
<accession>A0ABX2FKF5</accession>
<dbReference type="EMBL" id="JABSNP010000002">
    <property type="protein sequence ID" value="NRT17603.1"/>
    <property type="molecule type" value="Genomic_DNA"/>
</dbReference>
<dbReference type="RefSeq" id="WP_173808387.1">
    <property type="nucleotide sequence ID" value="NZ_JABSNP010000002.1"/>
</dbReference>
<keyword evidence="1" id="KW-0812">Transmembrane</keyword>
<reference evidence="2 3" key="1">
    <citation type="submission" date="2020-05" db="EMBL/GenBank/DDBJ databases">
        <title>Genomic Encyclopedia of Type Strains, Phase IV (KMG-V): Genome sequencing to study the core and pangenomes of soil and plant-associated prokaryotes.</title>
        <authorList>
            <person name="Whitman W."/>
        </authorList>
    </citation>
    <scope>NUCLEOTIDE SEQUENCE [LARGE SCALE GENOMIC DNA]</scope>
    <source>
        <strain evidence="2 3">9A</strain>
    </source>
</reference>
<proteinExistence type="predicted"/>
<keyword evidence="3" id="KW-1185">Reference proteome</keyword>
<dbReference type="InterPro" id="IPR016410">
    <property type="entry name" value="Phage_imm"/>
</dbReference>
<evidence type="ECO:0000313" key="3">
    <source>
        <dbReference type="Proteomes" id="UP000779507"/>
    </source>
</evidence>
<evidence type="ECO:0008006" key="4">
    <source>
        <dbReference type="Google" id="ProtNLM"/>
    </source>
</evidence>
<evidence type="ECO:0000256" key="1">
    <source>
        <dbReference type="SAM" id="Phobius"/>
    </source>
</evidence>
<name>A0ABX2FKF5_9BACT</name>
<dbReference type="Pfam" id="PF14373">
    <property type="entry name" value="Imm_superinfect"/>
    <property type="match status" value="1"/>
</dbReference>
<sequence length="109" mass="11966">MTTIQTIVAIVVGGVIYFLPAIIGASKRNEMAIFWLNLLLGWSLIGWVVALVWAVSKDTPVPIAASQVIVPIPTPTPLDLAERTAQLKQLRDQGLLTQEEFMQQISRLA</sequence>
<dbReference type="Proteomes" id="UP000779507">
    <property type="component" value="Unassembled WGS sequence"/>
</dbReference>
<keyword evidence="1" id="KW-1133">Transmembrane helix</keyword>
<feature type="transmembrane region" description="Helical" evidence="1">
    <location>
        <begin position="32"/>
        <end position="55"/>
    </location>
</feature>